<name>A0A2T3XM53_9BURK</name>
<feature type="compositionally biased region" description="Low complexity" evidence="1">
    <location>
        <begin position="251"/>
        <end position="271"/>
    </location>
</feature>
<organism evidence="2 3">
    <name type="scientific">Trinickia symbiotica</name>
    <dbReference type="NCBI Taxonomy" id="863227"/>
    <lineage>
        <taxon>Bacteria</taxon>
        <taxon>Pseudomonadati</taxon>
        <taxon>Pseudomonadota</taxon>
        <taxon>Betaproteobacteria</taxon>
        <taxon>Burkholderiales</taxon>
        <taxon>Burkholderiaceae</taxon>
        <taxon>Trinickia</taxon>
    </lineage>
</organism>
<accession>A0A2T3XM53</accession>
<sequence>MTVIRIACNENDPNLGNAAAAAMARTLGMLSQPIAKPPAKGCRPEKTQPQNPNELTIKQHVFPVRCIESFAGQRRQVAVFDVLRGKLRHAKPDDHIFCAMRAWDQPTERHMKHIEDRFQAIVRPILHGNVNSIAASQKRDIDSMFALWYMRTRYRRLDTQEVQLGGVEGNELTLAEEENLEKNGYLFARAGGKMPARQLNGVQLRKRMADYARDLAAIEKWGVIRARRAASSSCRTFLYTRSSPSRRDWPSLRLPRPAPSLRRTSPRLTAR</sequence>
<evidence type="ECO:0000313" key="3">
    <source>
        <dbReference type="Proteomes" id="UP000240638"/>
    </source>
</evidence>
<evidence type="ECO:0000313" key="2">
    <source>
        <dbReference type="EMBL" id="PTB17606.1"/>
    </source>
</evidence>
<dbReference type="AlphaFoldDB" id="A0A2T3XM53"/>
<reference evidence="2 3" key="1">
    <citation type="submission" date="2018-03" db="EMBL/GenBank/DDBJ databases">
        <title>Whole genome analyses suggest that Burkholderia sensu lato contains two further novel genera in the rhizoxinica-symbiotica group Mycetohabitans gen. nov., and Trinickia gen. nov.: implications for the evolution of diazotrophy and nodulation in the Burkholderiaceae.</title>
        <authorList>
            <person name="Estrada De Los Santos P."/>
            <person name="Palmer M."/>
            <person name="Chavez-Ramirez B."/>
            <person name="Steenkamp E.T."/>
            <person name="Hirsch A.M."/>
            <person name="Manyaka P."/>
            <person name="Maluk M."/>
            <person name="Lafos M."/>
            <person name="Crook M."/>
            <person name="Gross E."/>
            <person name="Simon M.F."/>
            <person name="Bueno Dos Reis Junior F."/>
            <person name="Poole P.S."/>
            <person name="Venter S.N."/>
            <person name="James E.K."/>
        </authorList>
    </citation>
    <scope>NUCLEOTIDE SEQUENCE [LARGE SCALE GENOMIC DNA]</scope>
    <source>
        <strain evidence="2 3">JPY-366</strain>
    </source>
</reference>
<dbReference type="EMBL" id="PYUC01000017">
    <property type="protein sequence ID" value="PTB17606.1"/>
    <property type="molecule type" value="Genomic_DNA"/>
</dbReference>
<comment type="caution">
    <text evidence="2">The sequence shown here is derived from an EMBL/GenBank/DDBJ whole genome shotgun (WGS) entry which is preliminary data.</text>
</comment>
<proteinExistence type="predicted"/>
<gene>
    <name evidence="2" type="ORF">C9I57_27080</name>
</gene>
<evidence type="ECO:0000256" key="1">
    <source>
        <dbReference type="SAM" id="MobiDB-lite"/>
    </source>
</evidence>
<protein>
    <submittedName>
        <fullName evidence="2">Uncharacterized protein</fullName>
    </submittedName>
</protein>
<dbReference type="Proteomes" id="UP000240638">
    <property type="component" value="Unassembled WGS sequence"/>
</dbReference>
<dbReference type="RefSeq" id="WP_107153666.1">
    <property type="nucleotide sequence ID" value="NZ_PYUC01000017.1"/>
</dbReference>
<feature type="region of interest" description="Disordered" evidence="1">
    <location>
        <begin position="241"/>
        <end position="271"/>
    </location>
</feature>